<dbReference type="FunFam" id="3.10.129.10:FF:000022">
    <property type="entry name" value="Phenylacetic acid degradation protein"/>
    <property type="match status" value="1"/>
</dbReference>
<feature type="domain" description="Thioesterase" evidence="3">
    <location>
        <begin position="64"/>
        <end position="135"/>
    </location>
</feature>
<keyword evidence="5" id="KW-1185">Reference proteome</keyword>
<keyword evidence="2" id="KW-0378">Hydrolase</keyword>
<evidence type="ECO:0000313" key="5">
    <source>
        <dbReference type="Proteomes" id="UP000199077"/>
    </source>
</evidence>
<dbReference type="PANTHER" id="PTHR42856">
    <property type="entry name" value="ACYL-COENZYME A THIOESTERASE PAAI"/>
    <property type="match status" value="1"/>
</dbReference>
<dbReference type="Pfam" id="PF03061">
    <property type="entry name" value="4HBT"/>
    <property type="match status" value="1"/>
</dbReference>
<dbReference type="RefSeq" id="WP_197674713.1">
    <property type="nucleotide sequence ID" value="NZ_LT629711.1"/>
</dbReference>
<protein>
    <submittedName>
        <fullName evidence="4">Acyl-CoA thioesterase</fullName>
    </submittedName>
</protein>
<dbReference type="Proteomes" id="UP000199077">
    <property type="component" value="Chromosome I"/>
</dbReference>
<dbReference type="SUPFAM" id="SSF54637">
    <property type="entry name" value="Thioesterase/thiol ester dehydrase-isomerase"/>
    <property type="match status" value="1"/>
</dbReference>
<dbReference type="NCBIfam" id="TIGR00369">
    <property type="entry name" value="unchar_dom_1"/>
    <property type="match status" value="1"/>
</dbReference>
<proteinExistence type="inferred from homology"/>
<evidence type="ECO:0000256" key="1">
    <source>
        <dbReference type="ARBA" id="ARBA00008324"/>
    </source>
</evidence>
<evidence type="ECO:0000256" key="2">
    <source>
        <dbReference type="ARBA" id="ARBA00022801"/>
    </source>
</evidence>
<dbReference type="CDD" id="cd03443">
    <property type="entry name" value="PaaI_thioesterase"/>
    <property type="match status" value="1"/>
</dbReference>
<dbReference type="InterPro" id="IPR003736">
    <property type="entry name" value="PAAI_dom"/>
</dbReference>
<dbReference type="AlphaFoldDB" id="A0A1H0TUI6"/>
<reference evidence="5" key="1">
    <citation type="submission" date="2016-10" db="EMBL/GenBank/DDBJ databases">
        <authorList>
            <person name="Varghese N."/>
            <person name="Submissions S."/>
        </authorList>
    </citation>
    <scope>NUCLEOTIDE SEQUENCE [LARGE SCALE GENOMIC DNA]</scope>
    <source>
        <strain evidence="5">DSM 22329</strain>
    </source>
</reference>
<dbReference type="InterPro" id="IPR006683">
    <property type="entry name" value="Thioestr_dom"/>
</dbReference>
<organism evidence="4 5">
    <name type="scientific">Pedococcus dokdonensis</name>
    <dbReference type="NCBI Taxonomy" id="443156"/>
    <lineage>
        <taxon>Bacteria</taxon>
        <taxon>Bacillati</taxon>
        <taxon>Actinomycetota</taxon>
        <taxon>Actinomycetes</taxon>
        <taxon>Micrococcales</taxon>
        <taxon>Intrasporangiaceae</taxon>
        <taxon>Pedococcus</taxon>
    </lineage>
</organism>
<evidence type="ECO:0000259" key="3">
    <source>
        <dbReference type="Pfam" id="PF03061"/>
    </source>
</evidence>
<accession>A0A1H0TUI6</accession>
<dbReference type="PANTHER" id="PTHR42856:SF1">
    <property type="entry name" value="ACYL-COENZYME A THIOESTERASE PAAI"/>
    <property type="match status" value="1"/>
</dbReference>
<gene>
    <name evidence="4" type="ORF">SAMN04489867_2976</name>
</gene>
<dbReference type="EMBL" id="LT629711">
    <property type="protein sequence ID" value="SDP57410.1"/>
    <property type="molecule type" value="Genomic_DNA"/>
</dbReference>
<evidence type="ECO:0000313" key="4">
    <source>
        <dbReference type="EMBL" id="SDP57410.1"/>
    </source>
</evidence>
<dbReference type="NCBIfam" id="TIGR02286">
    <property type="entry name" value="PaaD"/>
    <property type="match status" value="1"/>
</dbReference>
<dbReference type="GO" id="GO:0016289">
    <property type="term" value="F:acyl-CoA hydrolase activity"/>
    <property type="evidence" value="ECO:0007669"/>
    <property type="project" value="UniProtKB-ARBA"/>
</dbReference>
<comment type="similarity">
    <text evidence="1">Belongs to the thioesterase PaaI family.</text>
</comment>
<dbReference type="Gene3D" id="3.10.129.10">
    <property type="entry name" value="Hotdog Thioesterase"/>
    <property type="match status" value="1"/>
</dbReference>
<dbReference type="STRING" id="443156.SAMN04489867_2976"/>
<name>A0A1H0TUI6_9MICO</name>
<dbReference type="InterPro" id="IPR029069">
    <property type="entry name" value="HotDog_dom_sf"/>
</dbReference>
<dbReference type="InterPro" id="IPR052723">
    <property type="entry name" value="Acyl-CoA_thioesterase_PaaI"/>
</dbReference>
<sequence length="150" mass="16005">MADRPPDHDATPEPEPEPDLTHVRAMWADDQASRGLGMEATVVEVDRGVVRMTVTEAMVNGHDIAHGGFIFTLADSAFALACNSRGQLTVAAGADITFVTSARRGDVLLADARVRTAYGRSGITDVTVTRESDGAVVAEFRGRSRSLPPR</sequence>
<dbReference type="InterPro" id="IPR011973">
    <property type="entry name" value="PaaD"/>
</dbReference>